<evidence type="ECO:0000256" key="2">
    <source>
        <dbReference type="ARBA" id="ARBA00022705"/>
    </source>
</evidence>
<dbReference type="InterPro" id="IPR050326">
    <property type="entry name" value="NAD_dep_DNA_ligaseB"/>
</dbReference>
<keyword evidence="2" id="KW-0235">DNA replication</keyword>
<dbReference type="GO" id="GO:0006260">
    <property type="term" value="P:DNA replication"/>
    <property type="evidence" value="ECO:0007669"/>
    <property type="project" value="UniProtKB-KW"/>
</dbReference>
<organism evidence="7 8">
    <name type="scientific">Leucocoprinus birnbaumii</name>
    <dbReference type="NCBI Taxonomy" id="56174"/>
    <lineage>
        <taxon>Eukaryota</taxon>
        <taxon>Fungi</taxon>
        <taxon>Dikarya</taxon>
        <taxon>Basidiomycota</taxon>
        <taxon>Agaricomycotina</taxon>
        <taxon>Agaricomycetes</taxon>
        <taxon>Agaricomycetidae</taxon>
        <taxon>Agaricales</taxon>
        <taxon>Agaricineae</taxon>
        <taxon>Agaricaceae</taxon>
        <taxon>Leucocoprinus</taxon>
    </lineage>
</organism>
<gene>
    <name evidence="7" type="ORF">NP233_g12374</name>
</gene>
<evidence type="ECO:0000313" key="7">
    <source>
        <dbReference type="EMBL" id="KAJ3554647.1"/>
    </source>
</evidence>
<dbReference type="CDD" id="cd08041">
    <property type="entry name" value="OBF_kDNA_ligase_like"/>
    <property type="match status" value="1"/>
</dbReference>
<feature type="region of interest" description="Disordered" evidence="5">
    <location>
        <begin position="105"/>
        <end position="125"/>
    </location>
</feature>
<dbReference type="PANTHER" id="PTHR47810:SF1">
    <property type="entry name" value="DNA LIGASE B"/>
    <property type="match status" value="1"/>
</dbReference>
<dbReference type="Pfam" id="PF14743">
    <property type="entry name" value="DNA_ligase_OB_2"/>
    <property type="match status" value="1"/>
</dbReference>
<protein>
    <recommendedName>
        <fullName evidence="6">DNA ligase OB-like domain-containing protein</fullName>
    </recommendedName>
</protein>
<dbReference type="AlphaFoldDB" id="A0AAD5VFT4"/>
<dbReference type="Proteomes" id="UP001213000">
    <property type="component" value="Unassembled WGS sequence"/>
</dbReference>
<evidence type="ECO:0000256" key="1">
    <source>
        <dbReference type="ARBA" id="ARBA00022598"/>
    </source>
</evidence>
<dbReference type="GO" id="GO:0006281">
    <property type="term" value="P:DNA repair"/>
    <property type="evidence" value="ECO:0007669"/>
    <property type="project" value="UniProtKB-KW"/>
</dbReference>
<dbReference type="SUPFAM" id="SSF50249">
    <property type="entry name" value="Nucleic acid-binding proteins"/>
    <property type="match status" value="1"/>
</dbReference>
<dbReference type="EMBL" id="JANIEX010001765">
    <property type="protein sequence ID" value="KAJ3554647.1"/>
    <property type="molecule type" value="Genomic_DNA"/>
</dbReference>
<evidence type="ECO:0000313" key="8">
    <source>
        <dbReference type="Proteomes" id="UP001213000"/>
    </source>
</evidence>
<dbReference type="GO" id="GO:0016874">
    <property type="term" value="F:ligase activity"/>
    <property type="evidence" value="ECO:0007669"/>
    <property type="project" value="UniProtKB-KW"/>
</dbReference>
<dbReference type="InterPro" id="IPR012340">
    <property type="entry name" value="NA-bd_OB-fold"/>
</dbReference>
<dbReference type="InterPro" id="IPR029319">
    <property type="entry name" value="DNA_ligase_OB"/>
</dbReference>
<keyword evidence="4" id="KW-0234">DNA repair</keyword>
<dbReference type="PANTHER" id="PTHR47810">
    <property type="entry name" value="DNA LIGASE"/>
    <property type="match status" value="1"/>
</dbReference>
<proteinExistence type="predicted"/>
<evidence type="ECO:0000256" key="5">
    <source>
        <dbReference type="SAM" id="MobiDB-lite"/>
    </source>
</evidence>
<name>A0AAD5VFT4_9AGAR</name>
<feature type="domain" description="DNA ligase OB-like" evidence="6">
    <location>
        <begin position="37"/>
        <end position="100"/>
    </location>
</feature>
<comment type="caution">
    <text evidence="7">The sequence shown here is derived from an EMBL/GenBank/DDBJ whole genome shotgun (WGS) entry which is preliminary data.</text>
</comment>
<keyword evidence="3" id="KW-0227">DNA damage</keyword>
<sequence>MRVFLRRRLYEGNRSSTLLKVKTFYDAEAIVIGHIGGKGKNKGVTGALQCRMESGKTFSVGSGLTDKQRKNPPAIGAIIVYKFQELTKDRVPRFPTFVGIAADKDQPKDAEIPEHKLQNGGPKDV</sequence>
<dbReference type="Gene3D" id="2.40.50.140">
    <property type="entry name" value="Nucleic acid-binding proteins"/>
    <property type="match status" value="1"/>
</dbReference>
<reference evidence="7" key="1">
    <citation type="submission" date="2022-07" db="EMBL/GenBank/DDBJ databases">
        <title>Genome Sequence of Leucocoprinus birnbaumii.</title>
        <authorList>
            <person name="Buettner E."/>
        </authorList>
    </citation>
    <scope>NUCLEOTIDE SEQUENCE</scope>
    <source>
        <strain evidence="7">VT141</strain>
    </source>
</reference>
<evidence type="ECO:0000256" key="4">
    <source>
        <dbReference type="ARBA" id="ARBA00023204"/>
    </source>
</evidence>
<keyword evidence="8" id="KW-1185">Reference proteome</keyword>
<evidence type="ECO:0000256" key="3">
    <source>
        <dbReference type="ARBA" id="ARBA00022763"/>
    </source>
</evidence>
<evidence type="ECO:0000259" key="6">
    <source>
        <dbReference type="Pfam" id="PF14743"/>
    </source>
</evidence>
<keyword evidence="1" id="KW-0436">Ligase</keyword>
<accession>A0AAD5VFT4</accession>